<evidence type="ECO:0000313" key="3">
    <source>
        <dbReference type="Proteomes" id="UP000006044"/>
    </source>
</evidence>
<name>K0X4K4_9BACT</name>
<keyword evidence="3" id="KW-1185">Reference proteome</keyword>
<evidence type="ECO:0000313" key="2">
    <source>
        <dbReference type="EMBL" id="EJZ66303.1"/>
    </source>
</evidence>
<proteinExistence type="predicted"/>
<gene>
    <name evidence="2" type="ORF">HMPREF9448_00480</name>
</gene>
<dbReference type="EMBL" id="ADLE01000001">
    <property type="protein sequence ID" value="EJZ66303.1"/>
    <property type="molecule type" value="Genomic_DNA"/>
</dbReference>
<feature type="region of interest" description="Disordered" evidence="1">
    <location>
        <begin position="37"/>
        <end position="69"/>
    </location>
</feature>
<dbReference type="AlphaFoldDB" id="K0X4K4"/>
<reference evidence="2 3" key="1">
    <citation type="submission" date="2012-08" db="EMBL/GenBank/DDBJ databases">
        <title>The Genome Sequence of Barnesiella intestinihominis YIT 11860.</title>
        <authorList>
            <consortium name="The Broad Institute Genome Sequencing Platform"/>
            <person name="Earl A."/>
            <person name="Ward D."/>
            <person name="Feldgarden M."/>
            <person name="Gevers D."/>
            <person name="Morotomi M."/>
            <person name="Walker B."/>
            <person name="Young S.K."/>
            <person name="Zeng Q."/>
            <person name="Gargeya S."/>
            <person name="Fitzgerald M."/>
            <person name="Haas B."/>
            <person name="Abouelleil A."/>
            <person name="Alvarado L."/>
            <person name="Arachchi H.M."/>
            <person name="Berlin A.M."/>
            <person name="Chapman S.B."/>
            <person name="Goldberg J."/>
            <person name="Griggs A."/>
            <person name="Gujja S."/>
            <person name="Hansen M."/>
            <person name="Howarth C."/>
            <person name="Imamovic A."/>
            <person name="Larimer J."/>
            <person name="McCowen C."/>
            <person name="Montmayeur A."/>
            <person name="Murphy C."/>
            <person name="Neiman D."/>
            <person name="Pearson M."/>
            <person name="Priest M."/>
            <person name="Roberts A."/>
            <person name="Saif S."/>
            <person name="Shea T."/>
            <person name="Sisk P."/>
            <person name="Sykes S."/>
            <person name="Wortman J."/>
            <person name="Nusbaum C."/>
            <person name="Birren B."/>
        </authorList>
    </citation>
    <scope>NUCLEOTIDE SEQUENCE [LARGE SCALE GENOMIC DNA]</scope>
    <source>
        <strain evidence="2 3">YIT 11860</strain>
    </source>
</reference>
<dbReference type="HOGENOM" id="CLU_2767483_0_0_10"/>
<dbReference type="GeneID" id="77847822"/>
<evidence type="ECO:0000256" key="1">
    <source>
        <dbReference type="SAM" id="MobiDB-lite"/>
    </source>
</evidence>
<sequence>MGLFGKKQTDDCEDLGEALAQTNSGRREVELVIGDDGELEAMTPDEAEKSGKEKVGTTIGTKPYYNDKE</sequence>
<feature type="compositionally biased region" description="Basic and acidic residues" evidence="1">
    <location>
        <begin position="46"/>
        <end position="55"/>
    </location>
</feature>
<organism evidence="2 3">
    <name type="scientific">Barnesiella intestinihominis YIT 11860</name>
    <dbReference type="NCBI Taxonomy" id="742726"/>
    <lineage>
        <taxon>Bacteria</taxon>
        <taxon>Pseudomonadati</taxon>
        <taxon>Bacteroidota</taxon>
        <taxon>Bacteroidia</taxon>
        <taxon>Bacteroidales</taxon>
        <taxon>Barnesiellaceae</taxon>
        <taxon>Barnesiella</taxon>
    </lineage>
</organism>
<dbReference type="Proteomes" id="UP000006044">
    <property type="component" value="Unassembled WGS sequence"/>
</dbReference>
<dbReference type="STRING" id="742726.HMPREF9448_00480"/>
<dbReference type="OrthoDB" id="9878323at2"/>
<comment type="caution">
    <text evidence="2">The sequence shown here is derived from an EMBL/GenBank/DDBJ whole genome shotgun (WGS) entry which is preliminary data.</text>
</comment>
<accession>K0X4K4</accession>
<protein>
    <submittedName>
        <fullName evidence="2">Uncharacterized protein</fullName>
    </submittedName>
</protein>
<dbReference type="RefSeq" id="WP_008860977.1">
    <property type="nucleotide sequence ID" value="NZ_CAXSNY010000002.1"/>
</dbReference>